<feature type="domain" description="Peptidase S9 prolyl oligopeptidase catalytic" evidence="1">
    <location>
        <begin position="3"/>
        <end position="64"/>
    </location>
</feature>
<dbReference type="SUPFAM" id="SSF53474">
    <property type="entry name" value="alpha/beta-Hydrolases"/>
    <property type="match status" value="1"/>
</dbReference>
<comment type="caution">
    <text evidence="2">The sequence shown here is derived from an EMBL/GenBank/DDBJ whole genome shotgun (WGS) entry which is preliminary data.</text>
</comment>
<keyword evidence="3" id="KW-1185">Reference proteome</keyword>
<dbReference type="EMBL" id="VCMV01000060">
    <property type="protein sequence ID" value="KAB0264776.1"/>
    <property type="molecule type" value="Genomic_DNA"/>
</dbReference>
<dbReference type="GO" id="GO:0008236">
    <property type="term" value="F:serine-type peptidase activity"/>
    <property type="evidence" value="ECO:0007669"/>
    <property type="project" value="InterPro"/>
</dbReference>
<gene>
    <name evidence="2" type="ORF">FEZ63_21575</name>
</gene>
<accession>A0A5N3P4X4</accession>
<feature type="non-terminal residue" evidence="2">
    <location>
        <position position="1"/>
    </location>
</feature>
<dbReference type="GO" id="GO:0006508">
    <property type="term" value="P:proteolysis"/>
    <property type="evidence" value="ECO:0007669"/>
    <property type="project" value="InterPro"/>
</dbReference>
<organism evidence="2 3">
    <name type="scientific">Microvirga brassicacearum</name>
    <dbReference type="NCBI Taxonomy" id="2580413"/>
    <lineage>
        <taxon>Bacteria</taxon>
        <taxon>Pseudomonadati</taxon>
        <taxon>Pseudomonadota</taxon>
        <taxon>Alphaproteobacteria</taxon>
        <taxon>Hyphomicrobiales</taxon>
        <taxon>Methylobacteriaceae</taxon>
        <taxon>Microvirga</taxon>
    </lineage>
</organism>
<dbReference type="Gene3D" id="3.40.50.1820">
    <property type="entry name" value="alpha/beta hydrolase"/>
    <property type="match status" value="1"/>
</dbReference>
<dbReference type="RefSeq" id="WP_244622927.1">
    <property type="nucleotide sequence ID" value="NZ_VCMV01000060.1"/>
</dbReference>
<dbReference type="InterPro" id="IPR001375">
    <property type="entry name" value="Peptidase_S9_cat"/>
</dbReference>
<evidence type="ECO:0000313" key="2">
    <source>
        <dbReference type="EMBL" id="KAB0264776.1"/>
    </source>
</evidence>
<dbReference type="Proteomes" id="UP000325684">
    <property type="component" value="Unassembled WGS sequence"/>
</dbReference>
<name>A0A5N3P4X4_9HYPH</name>
<reference evidence="2 3" key="1">
    <citation type="journal article" date="2019" name="Microorganisms">
        <title>Genome Insights into the Novel Species Microvirga brassicacearum, a Rapeseed Endophyte with Biotechnological Potential.</title>
        <authorList>
            <person name="Jimenez-Gomez A."/>
            <person name="Saati-Santamaria Z."/>
            <person name="Igual J.M."/>
            <person name="Rivas R."/>
            <person name="Mateos P.F."/>
            <person name="Garcia-Fraile P."/>
        </authorList>
    </citation>
    <scope>NUCLEOTIDE SEQUENCE [LARGE SCALE GENOMIC DNA]</scope>
    <source>
        <strain evidence="2 3">CDVBN77</strain>
    </source>
</reference>
<sequence>EKAAFWVFHGTEDAVIPLSDSVVLYERLKGLKRNVRLSVLEDADHTAVEAAALNDAKMWEWLLNQRLDSAAK</sequence>
<evidence type="ECO:0000313" key="3">
    <source>
        <dbReference type="Proteomes" id="UP000325684"/>
    </source>
</evidence>
<proteinExistence type="predicted"/>
<dbReference type="AlphaFoldDB" id="A0A5N3P4X4"/>
<dbReference type="Pfam" id="PF00326">
    <property type="entry name" value="Peptidase_S9"/>
    <property type="match status" value="1"/>
</dbReference>
<protein>
    <submittedName>
        <fullName evidence="2">Phospholipase</fullName>
    </submittedName>
</protein>
<evidence type="ECO:0000259" key="1">
    <source>
        <dbReference type="Pfam" id="PF00326"/>
    </source>
</evidence>
<dbReference type="InterPro" id="IPR029058">
    <property type="entry name" value="AB_hydrolase_fold"/>
</dbReference>